<name>A0A6M5Z0W8_9BACT</name>
<dbReference type="PROSITE" id="PS51186">
    <property type="entry name" value="GNAT"/>
    <property type="match status" value="1"/>
</dbReference>
<dbReference type="InterPro" id="IPR050769">
    <property type="entry name" value="NAT_camello-type"/>
</dbReference>
<dbReference type="Proteomes" id="UP000503447">
    <property type="component" value="Chromosome"/>
</dbReference>
<evidence type="ECO:0000256" key="1">
    <source>
        <dbReference type="ARBA" id="ARBA00022679"/>
    </source>
</evidence>
<dbReference type="KEGG" id="ftj:FTUN_7438"/>
<dbReference type="SUPFAM" id="SSF55729">
    <property type="entry name" value="Acyl-CoA N-acyltransferases (Nat)"/>
    <property type="match status" value="1"/>
</dbReference>
<evidence type="ECO:0000313" key="3">
    <source>
        <dbReference type="EMBL" id="QJW99815.1"/>
    </source>
</evidence>
<evidence type="ECO:0000313" key="4">
    <source>
        <dbReference type="Proteomes" id="UP000503447"/>
    </source>
</evidence>
<keyword evidence="1 3" id="KW-0808">Transferase</keyword>
<dbReference type="InterPro" id="IPR016181">
    <property type="entry name" value="Acyl_CoA_acyltransferase"/>
</dbReference>
<gene>
    <name evidence="3" type="ORF">FTUN_7438</name>
</gene>
<dbReference type="RefSeq" id="WP_171474715.1">
    <property type="nucleotide sequence ID" value="NZ_CP053452.2"/>
</dbReference>
<dbReference type="Gene3D" id="3.40.630.30">
    <property type="match status" value="1"/>
</dbReference>
<protein>
    <submittedName>
        <fullName evidence="3">Acetyltransferase (GNAT) family protein</fullName>
    </submittedName>
</protein>
<sequence length="162" mass="17394">MFRPASPTETPVLVALAAATGIFQPQEAELLLGGVLDDLHAGRLGEGHSAQVWTDSADGPPVGWVYFAPTAKADGVWDLWWIGVAPNRQGQGVGDELLRFVENHVRSAGGRLLLIETSSTPAFDPVRRFYAKRGYSECGVVPDFYAEGDGKVIYAKKIAAPV</sequence>
<reference evidence="4" key="1">
    <citation type="submission" date="2020-05" db="EMBL/GenBank/DDBJ databases">
        <title>Frigoriglobus tundricola gen. nov., sp. nov., a psychrotolerant cellulolytic planctomycete of the family Gemmataceae with two divergent copies of 16S rRNA gene.</title>
        <authorList>
            <person name="Kulichevskaya I.S."/>
            <person name="Ivanova A.A."/>
            <person name="Naumoff D.G."/>
            <person name="Beletsky A.V."/>
            <person name="Rijpstra W.I.C."/>
            <person name="Sinninghe Damste J.S."/>
            <person name="Mardanov A.V."/>
            <person name="Ravin N.V."/>
            <person name="Dedysh S.N."/>
        </authorList>
    </citation>
    <scope>NUCLEOTIDE SEQUENCE [LARGE SCALE GENOMIC DNA]</scope>
    <source>
        <strain evidence="4">PL17</strain>
    </source>
</reference>
<dbReference type="EMBL" id="CP053452">
    <property type="protein sequence ID" value="QJW99815.1"/>
    <property type="molecule type" value="Genomic_DNA"/>
</dbReference>
<organism evidence="3 4">
    <name type="scientific">Frigoriglobus tundricola</name>
    <dbReference type="NCBI Taxonomy" id="2774151"/>
    <lineage>
        <taxon>Bacteria</taxon>
        <taxon>Pseudomonadati</taxon>
        <taxon>Planctomycetota</taxon>
        <taxon>Planctomycetia</taxon>
        <taxon>Gemmatales</taxon>
        <taxon>Gemmataceae</taxon>
        <taxon>Frigoriglobus</taxon>
    </lineage>
</organism>
<dbReference type="Pfam" id="PF00583">
    <property type="entry name" value="Acetyltransf_1"/>
    <property type="match status" value="1"/>
</dbReference>
<feature type="domain" description="N-acetyltransferase" evidence="2">
    <location>
        <begin position="1"/>
        <end position="159"/>
    </location>
</feature>
<dbReference type="AlphaFoldDB" id="A0A6M5Z0W8"/>
<dbReference type="PANTHER" id="PTHR13947:SF37">
    <property type="entry name" value="LD18367P"/>
    <property type="match status" value="1"/>
</dbReference>
<dbReference type="InterPro" id="IPR000182">
    <property type="entry name" value="GNAT_dom"/>
</dbReference>
<evidence type="ECO:0000259" key="2">
    <source>
        <dbReference type="PROSITE" id="PS51186"/>
    </source>
</evidence>
<dbReference type="PANTHER" id="PTHR13947">
    <property type="entry name" value="GNAT FAMILY N-ACETYLTRANSFERASE"/>
    <property type="match status" value="1"/>
</dbReference>
<keyword evidence="4" id="KW-1185">Reference proteome</keyword>
<dbReference type="GO" id="GO:0008080">
    <property type="term" value="F:N-acetyltransferase activity"/>
    <property type="evidence" value="ECO:0007669"/>
    <property type="project" value="InterPro"/>
</dbReference>
<proteinExistence type="predicted"/>
<dbReference type="CDD" id="cd04301">
    <property type="entry name" value="NAT_SF"/>
    <property type="match status" value="1"/>
</dbReference>
<accession>A0A6M5Z0W8</accession>